<dbReference type="GO" id="GO:0004826">
    <property type="term" value="F:phenylalanine-tRNA ligase activity"/>
    <property type="evidence" value="ECO:0007669"/>
    <property type="project" value="UniProtKB-EC"/>
</dbReference>
<evidence type="ECO:0000256" key="9">
    <source>
        <dbReference type="ARBA" id="ARBA00023128"/>
    </source>
</evidence>
<dbReference type="InterPro" id="IPR002319">
    <property type="entry name" value="Phenylalanyl-tRNA_Synthase"/>
</dbReference>
<comment type="catalytic activity">
    <reaction evidence="12">
        <text>tRNA(Phe) + L-phenylalanine + ATP = L-phenylalanyl-tRNA(Phe) + AMP + diphosphate + H(+)</text>
        <dbReference type="Rhea" id="RHEA:19413"/>
        <dbReference type="Rhea" id="RHEA-COMP:9668"/>
        <dbReference type="Rhea" id="RHEA-COMP:9699"/>
        <dbReference type="ChEBI" id="CHEBI:15378"/>
        <dbReference type="ChEBI" id="CHEBI:30616"/>
        <dbReference type="ChEBI" id="CHEBI:33019"/>
        <dbReference type="ChEBI" id="CHEBI:58095"/>
        <dbReference type="ChEBI" id="CHEBI:78442"/>
        <dbReference type="ChEBI" id="CHEBI:78531"/>
        <dbReference type="ChEBI" id="CHEBI:456215"/>
        <dbReference type="EC" id="6.1.1.20"/>
    </reaction>
</comment>
<dbReference type="PROSITE" id="PS50862">
    <property type="entry name" value="AA_TRNA_LIGASE_II"/>
    <property type="match status" value="1"/>
</dbReference>
<evidence type="ECO:0000256" key="10">
    <source>
        <dbReference type="ARBA" id="ARBA00023146"/>
    </source>
</evidence>
<comment type="function">
    <text evidence="13">Is responsible for the charging of tRNA(Phe) with phenylalanine in mitochondrial translation.</text>
</comment>
<comment type="caution">
    <text evidence="17">The sequence shown here is derived from an EMBL/GenBank/DDBJ whole genome shotgun (WGS) entry which is preliminary data.</text>
</comment>
<dbReference type="InterPro" id="IPR036690">
    <property type="entry name" value="Fdx_antiC-bd_sf"/>
</dbReference>
<feature type="domain" description="FDX-ACB" evidence="16">
    <location>
        <begin position="473"/>
        <end position="564"/>
    </location>
</feature>
<evidence type="ECO:0000259" key="16">
    <source>
        <dbReference type="PROSITE" id="PS51447"/>
    </source>
</evidence>
<evidence type="ECO:0000259" key="15">
    <source>
        <dbReference type="PROSITE" id="PS50862"/>
    </source>
</evidence>
<proteinExistence type="inferred from homology"/>
<dbReference type="InterPro" id="IPR005121">
    <property type="entry name" value="Fdx_antiC-bd"/>
</dbReference>
<evidence type="ECO:0000256" key="4">
    <source>
        <dbReference type="ARBA" id="ARBA00022598"/>
    </source>
</evidence>
<dbReference type="FunFam" id="3.30.930.10:FF:000053">
    <property type="entry name" value="Phenylalanyl-tRNA synthetase mitochondrial"/>
    <property type="match status" value="1"/>
</dbReference>
<dbReference type="OrthoDB" id="4457at2759"/>
<dbReference type="AlphaFoldDB" id="A0A9Q3CPS6"/>
<evidence type="ECO:0000256" key="11">
    <source>
        <dbReference type="ARBA" id="ARBA00031194"/>
    </source>
</evidence>
<dbReference type="PANTHER" id="PTHR11538:SF41">
    <property type="entry name" value="PHENYLALANINE--TRNA LIGASE, MITOCHONDRIAL"/>
    <property type="match status" value="1"/>
</dbReference>
<dbReference type="SUPFAM" id="SSF54991">
    <property type="entry name" value="Anticodon-binding domain of PheRS"/>
    <property type="match status" value="1"/>
</dbReference>
<dbReference type="GO" id="GO:0006432">
    <property type="term" value="P:phenylalanyl-tRNA aminoacylation"/>
    <property type="evidence" value="ECO:0007669"/>
    <property type="project" value="InterPro"/>
</dbReference>
<evidence type="ECO:0000313" key="17">
    <source>
        <dbReference type="EMBL" id="MBW0486332.1"/>
    </source>
</evidence>
<dbReference type="InterPro" id="IPR004530">
    <property type="entry name" value="Phe-tRNA-synth_IIc_mito"/>
</dbReference>
<evidence type="ECO:0000256" key="14">
    <source>
        <dbReference type="ARBA" id="ARBA00073229"/>
    </source>
</evidence>
<evidence type="ECO:0000256" key="2">
    <source>
        <dbReference type="ARBA" id="ARBA00008226"/>
    </source>
</evidence>
<comment type="similarity">
    <text evidence="2">Belongs to the class-II aminoacyl-tRNA synthetase family.</text>
</comment>
<comment type="subcellular location">
    <subcellularLocation>
        <location evidence="1">Mitochondrion matrix</location>
    </subcellularLocation>
</comment>
<accession>A0A9Q3CPS6</accession>
<dbReference type="InterPro" id="IPR045864">
    <property type="entry name" value="aa-tRNA-synth_II/BPL/LPL"/>
</dbReference>
<dbReference type="Pfam" id="PF03147">
    <property type="entry name" value="FDX-ACB"/>
    <property type="match status" value="1"/>
</dbReference>
<dbReference type="Proteomes" id="UP000765509">
    <property type="component" value="Unassembled WGS sequence"/>
</dbReference>
<protein>
    <recommendedName>
        <fullName evidence="14">Phenylalanine--tRNA ligase, mitochondrial</fullName>
        <ecNumber evidence="3">6.1.1.20</ecNumber>
    </recommendedName>
    <alternativeName>
        <fullName evidence="11">Phenylalanyl-tRNA synthetase</fullName>
    </alternativeName>
</protein>
<reference evidence="17" key="1">
    <citation type="submission" date="2021-03" db="EMBL/GenBank/DDBJ databases">
        <title>Draft genome sequence of rust myrtle Austropuccinia psidii MF-1, a brazilian biotype.</title>
        <authorList>
            <person name="Quecine M.C."/>
            <person name="Pachon D.M.R."/>
            <person name="Bonatelli M.L."/>
            <person name="Correr F.H."/>
            <person name="Franceschini L.M."/>
            <person name="Leite T.F."/>
            <person name="Margarido G.R.A."/>
            <person name="Almeida C.A."/>
            <person name="Ferrarezi J.A."/>
            <person name="Labate C.A."/>
        </authorList>
    </citation>
    <scope>NUCLEOTIDE SEQUENCE</scope>
    <source>
        <strain evidence="17">MF-1</strain>
    </source>
</reference>
<dbReference type="EC" id="6.1.1.20" evidence="3"/>
<keyword evidence="5" id="KW-0547">Nucleotide-binding</keyword>
<dbReference type="FunFam" id="3.30.70.380:FF:000002">
    <property type="entry name" value="phenylalanine--tRNA ligase, mitochondrial"/>
    <property type="match status" value="1"/>
</dbReference>
<name>A0A9Q3CPS6_9BASI</name>
<keyword evidence="10" id="KW-0030">Aminoacyl-tRNA synthetase</keyword>
<dbReference type="PROSITE" id="PS51447">
    <property type="entry name" value="FDX_ACB"/>
    <property type="match status" value="1"/>
</dbReference>
<dbReference type="GO" id="GO:0005759">
    <property type="term" value="C:mitochondrial matrix"/>
    <property type="evidence" value="ECO:0007669"/>
    <property type="project" value="UniProtKB-SubCell"/>
</dbReference>
<keyword evidence="4" id="KW-0436">Ligase</keyword>
<dbReference type="InterPro" id="IPR006195">
    <property type="entry name" value="aa-tRNA-synth_II"/>
</dbReference>
<keyword evidence="6" id="KW-0067">ATP-binding</keyword>
<keyword evidence="7" id="KW-0648">Protein biosynthesis</keyword>
<evidence type="ECO:0000256" key="7">
    <source>
        <dbReference type="ARBA" id="ARBA00022917"/>
    </source>
</evidence>
<dbReference type="GO" id="GO:0005524">
    <property type="term" value="F:ATP binding"/>
    <property type="evidence" value="ECO:0007669"/>
    <property type="project" value="UniProtKB-KW"/>
</dbReference>
<organism evidence="17 18">
    <name type="scientific">Austropuccinia psidii MF-1</name>
    <dbReference type="NCBI Taxonomy" id="1389203"/>
    <lineage>
        <taxon>Eukaryota</taxon>
        <taxon>Fungi</taxon>
        <taxon>Dikarya</taxon>
        <taxon>Basidiomycota</taxon>
        <taxon>Pucciniomycotina</taxon>
        <taxon>Pucciniomycetes</taxon>
        <taxon>Pucciniales</taxon>
        <taxon>Sphaerophragmiaceae</taxon>
        <taxon>Austropuccinia</taxon>
    </lineage>
</organism>
<evidence type="ECO:0000256" key="13">
    <source>
        <dbReference type="ARBA" id="ARBA00057761"/>
    </source>
</evidence>
<feature type="domain" description="Aminoacyl-transfer RNA synthetases class-II family profile" evidence="15">
    <location>
        <begin position="199"/>
        <end position="471"/>
    </location>
</feature>
<dbReference type="GO" id="GO:0000049">
    <property type="term" value="F:tRNA binding"/>
    <property type="evidence" value="ECO:0007669"/>
    <property type="project" value="InterPro"/>
</dbReference>
<evidence type="ECO:0000256" key="3">
    <source>
        <dbReference type="ARBA" id="ARBA00012814"/>
    </source>
</evidence>
<dbReference type="SMART" id="SM00896">
    <property type="entry name" value="FDX-ACB"/>
    <property type="match status" value="1"/>
</dbReference>
<dbReference type="EMBL" id="AVOT02008602">
    <property type="protein sequence ID" value="MBW0486332.1"/>
    <property type="molecule type" value="Genomic_DNA"/>
</dbReference>
<keyword evidence="8" id="KW-0809">Transit peptide</keyword>
<dbReference type="NCBIfam" id="TIGR00469">
    <property type="entry name" value="pheS_mito"/>
    <property type="match status" value="1"/>
</dbReference>
<evidence type="ECO:0000256" key="5">
    <source>
        <dbReference type="ARBA" id="ARBA00022741"/>
    </source>
</evidence>
<evidence type="ECO:0000256" key="8">
    <source>
        <dbReference type="ARBA" id="ARBA00022946"/>
    </source>
</evidence>
<gene>
    <name evidence="17" type="ORF">O181_026047</name>
</gene>
<sequence length="564" mass="64701">MSVQLQNGCLEKLPLKCATRHDFGNPKGMSKTRSVSNYQFDSIYQPRCPTGKFSLHFIKSVVDGHPVAEGTGWPMDIGRYRLLRRLGFFIHRTYSNNLSSGQFAFVAAIKSVDMLSRMMMIKATSRLSCKTSKHHLIKCFHAEVASRLQSNQRPGGIDQHIVVGAESYPVDHMTNVPTSILQRLNQNLCDKTRHPLGILKDLISKNLPNFEIIRYPSAIVTPYQNFDQLGFPIDHPGRKKGDSYYLNSNFMLRTHTSAYEVETFSKGKEKWLLAADVYRRDEIDSSHFPIFHQMEGASVIDRSQINQFISNTNELQYRLSHQNLKIEDSTQVTADNPYQVEHDPYHATIVTKNLKATINSLIYELFGQLVNRNNSPLLIRWIPAYFPFTSPSYEVEVMYQGKWLEILGCGVVQQKTLNLANVPQKIGWAFGLGLERIAMILFSIPDIRLFWSADKRFLDQFEAGKVSCFQPFSKNPACYKDMSFWIPDGFELNDAYEVIREAGGNLIEEVKLLDVFKHPKTLQTSHCYRVTYRSMERNLSNEEVNHVQSLVCQALEAKLKLEFR</sequence>
<evidence type="ECO:0000256" key="1">
    <source>
        <dbReference type="ARBA" id="ARBA00004305"/>
    </source>
</evidence>
<evidence type="ECO:0000256" key="12">
    <source>
        <dbReference type="ARBA" id="ARBA00049255"/>
    </source>
</evidence>
<dbReference type="Gene3D" id="3.30.930.10">
    <property type="entry name" value="Bira Bifunctional Protein, Domain 2"/>
    <property type="match status" value="1"/>
</dbReference>
<dbReference type="Pfam" id="PF01409">
    <property type="entry name" value="tRNA-synt_2d"/>
    <property type="match status" value="2"/>
</dbReference>
<dbReference type="SUPFAM" id="SSF55681">
    <property type="entry name" value="Class II aaRS and biotin synthetases"/>
    <property type="match status" value="1"/>
</dbReference>
<dbReference type="Gene3D" id="3.30.70.380">
    <property type="entry name" value="Ferrodoxin-fold anticodon-binding domain"/>
    <property type="match status" value="1"/>
</dbReference>
<keyword evidence="9" id="KW-0496">Mitochondrion</keyword>
<evidence type="ECO:0000256" key="6">
    <source>
        <dbReference type="ARBA" id="ARBA00022840"/>
    </source>
</evidence>
<keyword evidence="18" id="KW-1185">Reference proteome</keyword>
<dbReference type="PANTHER" id="PTHR11538">
    <property type="entry name" value="PHENYLALANYL-TRNA SYNTHETASE"/>
    <property type="match status" value="1"/>
</dbReference>
<evidence type="ECO:0000313" key="18">
    <source>
        <dbReference type="Proteomes" id="UP000765509"/>
    </source>
</evidence>